<dbReference type="Gene3D" id="3.40.50.10330">
    <property type="entry name" value="Probable inorganic polyphosphate/atp-NAD kinase, domain 1"/>
    <property type="match status" value="1"/>
</dbReference>
<evidence type="ECO:0000256" key="1">
    <source>
        <dbReference type="ARBA" id="ARBA00001946"/>
    </source>
</evidence>
<evidence type="ECO:0000256" key="9">
    <source>
        <dbReference type="ARBA" id="ARBA00023098"/>
    </source>
</evidence>
<evidence type="ECO:0000256" key="8">
    <source>
        <dbReference type="ARBA" id="ARBA00022842"/>
    </source>
</evidence>
<dbReference type="Proteomes" id="UP000321513">
    <property type="component" value="Unassembled WGS sequence"/>
</dbReference>
<evidence type="ECO:0000256" key="10">
    <source>
        <dbReference type="ARBA" id="ARBA00023209"/>
    </source>
</evidence>
<proteinExistence type="predicted"/>
<keyword evidence="9" id="KW-0443">Lipid metabolism</keyword>
<dbReference type="PROSITE" id="PS50146">
    <property type="entry name" value="DAGK"/>
    <property type="match status" value="1"/>
</dbReference>
<feature type="domain" description="DAGKc" evidence="12">
    <location>
        <begin position="4"/>
        <end position="134"/>
    </location>
</feature>
<dbReference type="InterPro" id="IPR045540">
    <property type="entry name" value="YegS/DAGK_C"/>
</dbReference>
<dbReference type="Pfam" id="PF00781">
    <property type="entry name" value="DAGK_cat"/>
    <property type="match status" value="1"/>
</dbReference>
<organism evidence="13 14">
    <name type="scientific">Segetibacter aerophilus</name>
    <dbReference type="NCBI Taxonomy" id="670293"/>
    <lineage>
        <taxon>Bacteria</taxon>
        <taxon>Pseudomonadati</taxon>
        <taxon>Bacteroidota</taxon>
        <taxon>Chitinophagia</taxon>
        <taxon>Chitinophagales</taxon>
        <taxon>Chitinophagaceae</taxon>
        <taxon>Segetibacter</taxon>
    </lineage>
</organism>
<evidence type="ECO:0000259" key="12">
    <source>
        <dbReference type="PROSITE" id="PS50146"/>
    </source>
</evidence>
<dbReference type="SUPFAM" id="SSF111331">
    <property type="entry name" value="NAD kinase/diacylglycerol kinase-like"/>
    <property type="match status" value="1"/>
</dbReference>
<evidence type="ECO:0000256" key="11">
    <source>
        <dbReference type="ARBA" id="ARBA00023264"/>
    </source>
</evidence>
<evidence type="ECO:0000256" key="7">
    <source>
        <dbReference type="ARBA" id="ARBA00022840"/>
    </source>
</evidence>
<dbReference type="SMART" id="SM00046">
    <property type="entry name" value="DAGKc"/>
    <property type="match status" value="1"/>
</dbReference>
<dbReference type="OrthoDB" id="9786026at2"/>
<keyword evidence="2" id="KW-0444">Lipid biosynthesis</keyword>
<evidence type="ECO:0000313" key="14">
    <source>
        <dbReference type="Proteomes" id="UP000321513"/>
    </source>
</evidence>
<keyword evidence="10" id="KW-0594">Phospholipid biosynthesis</keyword>
<dbReference type="InterPro" id="IPR001206">
    <property type="entry name" value="Diacylglycerol_kinase_cat_dom"/>
</dbReference>
<name>A0A512B9J7_9BACT</name>
<dbReference type="Gene3D" id="2.60.200.40">
    <property type="match status" value="1"/>
</dbReference>
<dbReference type="RefSeq" id="WP_147202684.1">
    <property type="nucleotide sequence ID" value="NZ_BJYT01000002.1"/>
</dbReference>
<dbReference type="GO" id="GO:0016301">
    <property type="term" value="F:kinase activity"/>
    <property type="evidence" value="ECO:0007669"/>
    <property type="project" value="UniProtKB-KW"/>
</dbReference>
<dbReference type="GO" id="GO:0005524">
    <property type="term" value="F:ATP binding"/>
    <property type="evidence" value="ECO:0007669"/>
    <property type="project" value="UniProtKB-KW"/>
</dbReference>
<dbReference type="InterPro" id="IPR005218">
    <property type="entry name" value="Diacylglycerol/lipid_kinase"/>
</dbReference>
<dbReference type="PANTHER" id="PTHR12358">
    <property type="entry name" value="SPHINGOSINE KINASE"/>
    <property type="match status" value="1"/>
</dbReference>
<keyword evidence="11" id="KW-1208">Phospholipid metabolism</keyword>
<evidence type="ECO:0000256" key="2">
    <source>
        <dbReference type="ARBA" id="ARBA00022516"/>
    </source>
</evidence>
<keyword evidence="7" id="KW-0067">ATP-binding</keyword>
<dbReference type="PANTHER" id="PTHR12358:SF106">
    <property type="entry name" value="LIPID KINASE YEGS"/>
    <property type="match status" value="1"/>
</dbReference>
<dbReference type="AlphaFoldDB" id="A0A512B9J7"/>
<dbReference type="InterPro" id="IPR017438">
    <property type="entry name" value="ATP-NAD_kinase_N"/>
</dbReference>
<dbReference type="NCBIfam" id="TIGR00147">
    <property type="entry name" value="YegS/Rv2252/BmrU family lipid kinase"/>
    <property type="match status" value="1"/>
</dbReference>
<keyword evidence="5" id="KW-0547">Nucleotide-binding</keyword>
<dbReference type="GO" id="GO:0005886">
    <property type="term" value="C:plasma membrane"/>
    <property type="evidence" value="ECO:0007669"/>
    <property type="project" value="TreeGrafter"/>
</dbReference>
<evidence type="ECO:0000256" key="4">
    <source>
        <dbReference type="ARBA" id="ARBA00022723"/>
    </source>
</evidence>
<keyword evidence="3" id="KW-0808">Transferase</keyword>
<dbReference type="InterPro" id="IPR050187">
    <property type="entry name" value="Lipid_Phosphate_FormReg"/>
</dbReference>
<keyword evidence="14" id="KW-1185">Reference proteome</keyword>
<evidence type="ECO:0000256" key="3">
    <source>
        <dbReference type="ARBA" id="ARBA00022679"/>
    </source>
</evidence>
<dbReference type="GO" id="GO:0046872">
    <property type="term" value="F:metal ion binding"/>
    <property type="evidence" value="ECO:0007669"/>
    <property type="project" value="UniProtKB-KW"/>
</dbReference>
<comment type="cofactor">
    <cofactor evidence="1">
        <name>Mg(2+)</name>
        <dbReference type="ChEBI" id="CHEBI:18420"/>
    </cofactor>
</comment>
<accession>A0A512B9J7</accession>
<comment type="caution">
    <text evidence="13">The sequence shown here is derived from an EMBL/GenBank/DDBJ whole genome shotgun (WGS) entry which is preliminary data.</text>
</comment>
<dbReference type="GO" id="GO:0008654">
    <property type="term" value="P:phospholipid biosynthetic process"/>
    <property type="evidence" value="ECO:0007669"/>
    <property type="project" value="UniProtKB-KW"/>
</dbReference>
<dbReference type="EMBL" id="BJYT01000002">
    <property type="protein sequence ID" value="GEO08634.1"/>
    <property type="molecule type" value="Genomic_DNA"/>
</dbReference>
<keyword evidence="8" id="KW-0460">Magnesium</keyword>
<dbReference type="InterPro" id="IPR016064">
    <property type="entry name" value="NAD/diacylglycerol_kinase_sf"/>
</dbReference>
<evidence type="ECO:0000256" key="5">
    <source>
        <dbReference type="ARBA" id="ARBA00022741"/>
    </source>
</evidence>
<reference evidence="13 14" key="1">
    <citation type="submission" date="2019-07" db="EMBL/GenBank/DDBJ databases">
        <title>Whole genome shotgun sequence of Segetibacter aerophilus NBRC 106135.</title>
        <authorList>
            <person name="Hosoyama A."/>
            <person name="Uohara A."/>
            <person name="Ohji S."/>
            <person name="Ichikawa N."/>
        </authorList>
    </citation>
    <scope>NUCLEOTIDE SEQUENCE [LARGE SCALE GENOMIC DNA]</scope>
    <source>
        <strain evidence="13 14">NBRC 106135</strain>
    </source>
</reference>
<protein>
    <recommendedName>
        <fullName evidence="12">DAGKc domain-containing protein</fullName>
    </recommendedName>
</protein>
<evidence type="ECO:0000256" key="6">
    <source>
        <dbReference type="ARBA" id="ARBA00022777"/>
    </source>
</evidence>
<evidence type="ECO:0000313" key="13">
    <source>
        <dbReference type="EMBL" id="GEO08634.1"/>
    </source>
</evidence>
<gene>
    <name evidence="13" type="ORF">SAE01_11300</name>
</gene>
<sequence length="295" mass="32387">MTQTTITTILFVVNPISGGKDKKDHQDAIEKYFVALPHKIDLFLISDKNNAQCLEKHIEKFKPQIVVAVGGDGTVSMVAKKIIGTDIILGIVPAGSANGMARELNIPEAVDQALKIIENGRVKKADAISINNQLCLHLSDIGLNARLVKYFEEGNMRGKLGYAKVALRVLFNTQNIRVIIKSKEGEIKRDAFMVVLANASKYGTGAVINPNGDLYDGLFEVVIIKHIGIGTLLKRWITPKTLDPKKIEVIHAEAVRIHTSRKVHFQVDGEYIGKVKEVSAQILPGQLNILVPEEG</sequence>
<dbReference type="Pfam" id="PF19279">
    <property type="entry name" value="YegS_C"/>
    <property type="match status" value="1"/>
</dbReference>
<keyword evidence="6" id="KW-0418">Kinase</keyword>
<keyword evidence="4" id="KW-0479">Metal-binding</keyword>